<dbReference type="SUPFAM" id="SSF46689">
    <property type="entry name" value="Homeodomain-like"/>
    <property type="match status" value="2"/>
</dbReference>
<dbReference type="Proteomes" id="UP001596028">
    <property type="component" value="Unassembled WGS sequence"/>
</dbReference>
<comment type="caution">
    <text evidence="5">The sequence shown here is derived from an EMBL/GenBank/DDBJ whole genome shotgun (WGS) entry which is preliminary data.</text>
</comment>
<accession>A0ABV9F7M8</accession>
<evidence type="ECO:0000259" key="4">
    <source>
        <dbReference type="PROSITE" id="PS01124"/>
    </source>
</evidence>
<dbReference type="Gene3D" id="1.10.10.60">
    <property type="entry name" value="Homeodomain-like"/>
    <property type="match status" value="2"/>
</dbReference>
<name>A0ABV9F7M8_9BACL</name>
<dbReference type="Pfam" id="PF12833">
    <property type="entry name" value="HTH_18"/>
    <property type="match status" value="1"/>
</dbReference>
<evidence type="ECO:0000313" key="5">
    <source>
        <dbReference type="EMBL" id="MFC4597672.1"/>
    </source>
</evidence>
<keyword evidence="2" id="KW-0238">DNA-binding</keyword>
<dbReference type="EMBL" id="JBHSEP010000002">
    <property type="protein sequence ID" value="MFC4597672.1"/>
    <property type="molecule type" value="Genomic_DNA"/>
</dbReference>
<dbReference type="InterPro" id="IPR003313">
    <property type="entry name" value="AraC-bd"/>
</dbReference>
<dbReference type="RefSeq" id="WP_378093099.1">
    <property type="nucleotide sequence ID" value="NZ_JBHSEP010000002.1"/>
</dbReference>
<keyword evidence="3" id="KW-0804">Transcription</keyword>
<gene>
    <name evidence="5" type="ORF">ACFO3S_05430</name>
</gene>
<dbReference type="PANTHER" id="PTHR46796:SF7">
    <property type="entry name" value="ARAC FAMILY TRANSCRIPTIONAL REGULATOR"/>
    <property type="match status" value="1"/>
</dbReference>
<evidence type="ECO:0000313" key="6">
    <source>
        <dbReference type="Proteomes" id="UP001596028"/>
    </source>
</evidence>
<dbReference type="InterPro" id="IPR018060">
    <property type="entry name" value="HTH_AraC"/>
</dbReference>
<dbReference type="SUPFAM" id="SSF51215">
    <property type="entry name" value="Regulatory protein AraC"/>
    <property type="match status" value="1"/>
</dbReference>
<sequence length="266" mass="30467">MREEIYAFPEGAGTAYGLIFEMAGKSFCDGTYRIVRPGSAVSTIEYIVRGRGTVKIDSKEFYPKAGDTYFLHQGQDHLYFSDKDDPWVKIWVNVKGELLTDLIRRYGLEGCYHIPGFYSMDYLQRIVRNAQAGGDNSVLNCTLAVHELLIKMNEHLYAPAIRSDAAKLKTYLDYRVSENVSLSELAAVVGKSESQTIRLFKRQYGVTPYHYHLQLKLDFAQKLLRSTGMTVREVAAHLSFADEFYFSNLFKKKVGMAPNHFRKRRL</sequence>
<feature type="domain" description="HTH araC/xylS-type" evidence="4">
    <location>
        <begin position="166"/>
        <end position="264"/>
    </location>
</feature>
<proteinExistence type="predicted"/>
<dbReference type="SMART" id="SM00342">
    <property type="entry name" value="HTH_ARAC"/>
    <property type="match status" value="1"/>
</dbReference>
<dbReference type="InterPro" id="IPR037923">
    <property type="entry name" value="HTH-like"/>
</dbReference>
<evidence type="ECO:0000256" key="2">
    <source>
        <dbReference type="ARBA" id="ARBA00023125"/>
    </source>
</evidence>
<dbReference type="PROSITE" id="PS01124">
    <property type="entry name" value="HTH_ARAC_FAMILY_2"/>
    <property type="match status" value="1"/>
</dbReference>
<evidence type="ECO:0000256" key="3">
    <source>
        <dbReference type="ARBA" id="ARBA00023163"/>
    </source>
</evidence>
<keyword evidence="1" id="KW-0805">Transcription regulation</keyword>
<dbReference type="InterPro" id="IPR050204">
    <property type="entry name" value="AraC_XylS_family_regulators"/>
</dbReference>
<dbReference type="PANTHER" id="PTHR46796">
    <property type="entry name" value="HTH-TYPE TRANSCRIPTIONAL ACTIVATOR RHAS-RELATED"/>
    <property type="match status" value="1"/>
</dbReference>
<dbReference type="Pfam" id="PF02311">
    <property type="entry name" value="AraC_binding"/>
    <property type="match status" value="1"/>
</dbReference>
<protein>
    <submittedName>
        <fullName evidence="5">AraC family transcriptional regulator</fullName>
    </submittedName>
</protein>
<evidence type="ECO:0000256" key="1">
    <source>
        <dbReference type="ARBA" id="ARBA00023015"/>
    </source>
</evidence>
<reference evidence="6" key="1">
    <citation type="journal article" date="2019" name="Int. J. Syst. Evol. Microbiol.">
        <title>The Global Catalogue of Microorganisms (GCM) 10K type strain sequencing project: providing services to taxonomists for standard genome sequencing and annotation.</title>
        <authorList>
            <consortium name="The Broad Institute Genomics Platform"/>
            <consortium name="The Broad Institute Genome Sequencing Center for Infectious Disease"/>
            <person name="Wu L."/>
            <person name="Ma J."/>
        </authorList>
    </citation>
    <scope>NUCLEOTIDE SEQUENCE [LARGE SCALE GENOMIC DNA]</scope>
    <source>
        <strain evidence="6">CCUG 49571</strain>
    </source>
</reference>
<dbReference type="InterPro" id="IPR009057">
    <property type="entry name" value="Homeodomain-like_sf"/>
</dbReference>
<organism evidence="5 6">
    <name type="scientific">Cohnella hongkongensis</name>
    <dbReference type="NCBI Taxonomy" id="178337"/>
    <lineage>
        <taxon>Bacteria</taxon>
        <taxon>Bacillati</taxon>
        <taxon>Bacillota</taxon>
        <taxon>Bacilli</taxon>
        <taxon>Bacillales</taxon>
        <taxon>Paenibacillaceae</taxon>
        <taxon>Cohnella</taxon>
    </lineage>
</organism>
<keyword evidence="6" id="KW-1185">Reference proteome</keyword>